<protein>
    <submittedName>
        <fullName evidence="1">YheC/D like ATP-grasp</fullName>
    </submittedName>
</protein>
<evidence type="ECO:0000313" key="2">
    <source>
        <dbReference type="Proteomes" id="UP000181997"/>
    </source>
</evidence>
<dbReference type="EMBL" id="FMAU01000001">
    <property type="protein sequence ID" value="SCB92030.1"/>
    <property type="molecule type" value="Genomic_DNA"/>
</dbReference>
<dbReference type="Proteomes" id="UP000181997">
    <property type="component" value="Unassembled WGS sequence"/>
</dbReference>
<dbReference type="SUPFAM" id="SSF56059">
    <property type="entry name" value="Glutathione synthetase ATP-binding domain-like"/>
    <property type="match status" value="1"/>
</dbReference>
<dbReference type="AlphaFoldDB" id="A0A0V8HP64"/>
<proteinExistence type="predicted"/>
<organism evidence="1 2">
    <name type="scientific">[Bacillus] enclensis</name>
    <dbReference type="NCBI Taxonomy" id="1402860"/>
    <lineage>
        <taxon>Bacteria</taxon>
        <taxon>Bacillati</taxon>
        <taxon>Bacillota</taxon>
        <taxon>Bacilli</taxon>
        <taxon>Bacillales</taxon>
        <taxon>Bacillaceae</taxon>
        <taxon>Rossellomorea</taxon>
    </lineage>
</organism>
<dbReference type="RefSeq" id="WP_058297935.1">
    <property type="nucleotide sequence ID" value="NZ_FMAU01000001.1"/>
</dbReference>
<dbReference type="OrthoDB" id="7869153at2"/>
<name>A0A0V8HP64_9BACI</name>
<dbReference type="InterPro" id="IPR026838">
    <property type="entry name" value="YheC/D"/>
</dbReference>
<dbReference type="Pfam" id="PF14398">
    <property type="entry name" value="ATPgrasp_YheCD"/>
    <property type="match status" value="1"/>
</dbReference>
<accession>A0A0V8HP64</accession>
<dbReference type="Gene3D" id="3.30.470.20">
    <property type="entry name" value="ATP-grasp fold, B domain"/>
    <property type="match status" value="1"/>
</dbReference>
<gene>
    <name evidence="1" type="ORF">GA0061094_1409</name>
</gene>
<sequence length="347" mass="40618">MTLIGMLHYRKKPHQVKKAFACASIAKMHDVEFVYFSYRAVDFALKKINGWVFHEGKWVERTMDFPDSIINISAPKTDYQSNIRKALKRNIPFISHSIGNKMSVYRKIEEGHLFSHFLIPTINVTAFDEVLSFLNKFTRLVIKPHSGSKGRSIHFITLMEEDKIRCVTGLDVTIFSIEEFKAFIQKLTAEQKYLLQPFIECKTKSGLNYDFRLHVQKNESGKWTVNLIYPRVSGNGRLTSNISSGGYRGELIPFLMEEFGDDYYNIKQLLEYFAVAFTTHFESLYENRSFDELGIDVAIDQNQRLWIYEVNWRPGSKNREFSVAKNLIPYARYVAESKRKKRKRRLQ</sequence>
<keyword evidence="2" id="KW-1185">Reference proteome</keyword>
<evidence type="ECO:0000313" key="1">
    <source>
        <dbReference type="EMBL" id="SCB92030.1"/>
    </source>
</evidence>
<reference evidence="2" key="1">
    <citation type="submission" date="2016-08" db="EMBL/GenBank/DDBJ databases">
        <authorList>
            <person name="Varghese N."/>
            <person name="Submissions Spin"/>
        </authorList>
    </citation>
    <scope>NUCLEOTIDE SEQUENCE [LARGE SCALE GENOMIC DNA]</scope>
    <source>
        <strain evidence="2">SGD-1123</strain>
    </source>
</reference>